<reference evidence="3" key="1">
    <citation type="journal article" date="2015" name="PLoS Genet.">
        <title>Genome Sequence and Transcriptome Analyses of Chrysochromulina tobin: Metabolic Tools for Enhanced Algal Fitness in the Prominent Order Prymnesiales (Haptophyceae).</title>
        <authorList>
            <person name="Hovde B.T."/>
            <person name="Deodato C.R."/>
            <person name="Hunsperger H.M."/>
            <person name="Ryken S.A."/>
            <person name="Yost W."/>
            <person name="Jha R.K."/>
            <person name="Patterson J."/>
            <person name="Monnat R.J. Jr."/>
            <person name="Barlow S.B."/>
            <person name="Starkenburg S.R."/>
            <person name="Cattolico R.A."/>
        </authorList>
    </citation>
    <scope>NUCLEOTIDE SEQUENCE</scope>
    <source>
        <strain evidence="3">CCMP291</strain>
    </source>
</reference>
<proteinExistence type="predicted"/>
<keyword evidence="1" id="KW-0812">Transmembrane</keyword>
<gene>
    <name evidence="2" type="ORF">Ctob_015884</name>
</gene>
<evidence type="ECO:0000313" key="3">
    <source>
        <dbReference type="Proteomes" id="UP000037460"/>
    </source>
</evidence>
<name>A0A0M0K4X5_9EUKA</name>
<feature type="transmembrane region" description="Helical" evidence="1">
    <location>
        <begin position="102"/>
        <end position="123"/>
    </location>
</feature>
<keyword evidence="1" id="KW-1133">Transmembrane helix</keyword>
<evidence type="ECO:0000256" key="1">
    <source>
        <dbReference type="SAM" id="Phobius"/>
    </source>
</evidence>
<comment type="caution">
    <text evidence="2">The sequence shown here is derived from an EMBL/GenBank/DDBJ whole genome shotgun (WGS) entry which is preliminary data.</text>
</comment>
<dbReference type="EMBL" id="JWZX01001404">
    <property type="protein sequence ID" value="KOO33859.1"/>
    <property type="molecule type" value="Genomic_DNA"/>
</dbReference>
<dbReference type="AlphaFoldDB" id="A0A0M0K4X5"/>
<evidence type="ECO:0000313" key="2">
    <source>
        <dbReference type="EMBL" id="KOO33859.1"/>
    </source>
</evidence>
<organism evidence="2 3">
    <name type="scientific">Chrysochromulina tobinii</name>
    <dbReference type="NCBI Taxonomy" id="1460289"/>
    <lineage>
        <taxon>Eukaryota</taxon>
        <taxon>Haptista</taxon>
        <taxon>Haptophyta</taxon>
        <taxon>Prymnesiophyceae</taxon>
        <taxon>Prymnesiales</taxon>
        <taxon>Chrysochromulinaceae</taxon>
        <taxon>Chrysochromulina</taxon>
    </lineage>
</organism>
<accession>A0A0M0K4X5</accession>
<dbReference type="Proteomes" id="UP000037460">
    <property type="component" value="Unassembled WGS sequence"/>
</dbReference>
<keyword evidence="3" id="KW-1185">Reference proteome</keyword>
<keyword evidence="1" id="KW-0472">Membrane</keyword>
<feature type="non-terminal residue" evidence="2">
    <location>
        <position position="135"/>
    </location>
</feature>
<protein>
    <submittedName>
        <fullName evidence="2">Uncharacterized protein</fullName>
    </submittedName>
</protein>
<sequence>MTMTPPCRHQMWLVKWSGSVLFDGLLQYGCSVLGSAPMVAAERQCRARQAGTAAEQHARRAADSLASKGRLKVLRAQPQHCRADAEAAVESTDQARKVFNSLFWMALFFLITHRLAALLWFRWPAWRCNSCTVSD</sequence>